<keyword evidence="2" id="KW-1185">Reference proteome</keyword>
<evidence type="ECO:0000313" key="2">
    <source>
        <dbReference type="Proteomes" id="UP000198923"/>
    </source>
</evidence>
<name>A0A1G8KY74_9ACTN</name>
<reference evidence="1 2" key="1">
    <citation type="submission" date="2016-10" db="EMBL/GenBank/DDBJ databases">
        <authorList>
            <person name="de Groot N.N."/>
        </authorList>
    </citation>
    <scope>NUCLEOTIDE SEQUENCE [LARGE SCALE GENOMIC DNA]</scope>
    <source>
        <strain evidence="1 2">CPCC 201354</strain>
    </source>
</reference>
<evidence type="ECO:0000313" key="1">
    <source>
        <dbReference type="EMBL" id="SDI48475.1"/>
    </source>
</evidence>
<dbReference type="AlphaFoldDB" id="A0A1G8KY74"/>
<dbReference type="OrthoDB" id="3873664at2"/>
<protein>
    <submittedName>
        <fullName evidence="1">Glycosyltransferase like family 2</fullName>
    </submittedName>
</protein>
<organism evidence="1 2">
    <name type="scientific">Sinosporangium album</name>
    <dbReference type="NCBI Taxonomy" id="504805"/>
    <lineage>
        <taxon>Bacteria</taxon>
        <taxon>Bacillati</taxon>
        <taxon>Actinomycetota</taxon>
        <taxon>Actinomycetes</taxon>
        <taxon>Streptosporangiales</taxon>
        <taxon>Streptosporangiaceae</taxon>
        <taxon>Sinosporangium</taxon>
    </lineage>
</organism>
<dbReference type="SUPFAM" id="SSF53448">
    <property type="entry name" value="Nucleotide-diphospho-sugar transferases"/>
    <property type="match status" value="1"/>
</dbReference>
<accession>A0A1G8KY74</accession>
<keyword evidence="1" id="KW-0808">Transferase</keyword>
<dbReference type="Proteomes" id="UP000198923">
    <property type="component" value="Unassembled WGS sequence"/>
</dbReference>
<proteinExistence type="predicted"/>
<dbReference type="Gene3D" id="3.90.550.10">
    <property type="entry name" value="Spore Coat Polysaccharide Biosynthesis Protein SpsA, Chain A"/>
    <property type="match status" value="1"/>
</dbReference>
<dbReference type="STRING" id="504805.SAMN05421505_1589"/>
<dbReference type="InterPro" id="IPR029044">
    <property type="entry name" value="Nucleotide-diphossugar_trans"/>
</dbReference>
<dbReference type="EMBL" id="FNCN01000058">
    <property type="protein sequence ID" value="SDI48475.1"/>
    <property type="molecule type" value="Genomic_DNA"/>
</dbReference>
<sequence length="496" mass="53416">MNPGKAARAIAWLSAATLVARHTLGNWQLIRTLAWLRDADSPMDDHSTGVQPPEVHVILPVLREQEHVRAALDWWRQILSSFPGMSLTIVSTAREEHDRDLLIAALCSARRLNSAAFPQLSRCALTALKQARAAANGHLNRDVAAEIIAQAPLTRDVVNQLMAEGGPAQIHHLTYPGLGRKAAQINYAAQSLPATGYIAIYDVDSRPEPELLTATYSLLTSHRDGGPTIIQQHAIHLTPRTTTATLVRGSALLQTLWTLRREIPYARRYQFSADRPGWRARLRAGLSQPVGHGLFMRHDVFADLGGLPESTVLDDVPTGVALTLHGITTQSLAKVTAVPAPDSLAEVVAQGRRWFCSYLDYPAVLRTASGETSSHGHLAVLTGVAAYRAAAWLAASPLTVVAAIAGVAPRSGRKLRAAAWSGLALATLVPMALVTCSRPGEPSAWQLGQDSAELLIAYFVRSVGPWLAIMDAVRGHHPASTTAPAPKAHRRREAAT</sequence>
<gene>
    <name evidence="1" type="ORF">SAMN05421505_1589</name>
</gene>
<dbReference type="RefSeq" id="WP_093176017.1">
    <property type="nucleotide sequence ID" value="NZ_FNCN01000058.1"/>
</dbReference>
<dbReference type="GO" id="GO:0016740">
    <property type="term" value="F:transferase activity"/>
    <property type="evidence" value="ECO:0007669"/>
    <property type="project" value="UniProtKB-KW"/>
</dbReference>